<dbReference type="Gene3D" id="3.30.200.20">
    <property type="entry name" value="Phosphorylase Kinase, domain 1"/>
    <property type="match status" value="1"/>
</dbReference>
<feature type="compositionally biased region" description="Polar residues" evidence="6">
    <location>
        <begin position="695"/>
        <end position="713"/>
    </location>
</feature>
<dbReference type="OrthoDB" id="10256943at2759"/>
<evidence type="ECO:0000313" key="9">
    <source>
        <dbReference type="Proteomes" id="UP000315496"/>
    </source>
</evidence>
<feature type="region of interest" description="Disordered" evidence="6">
    <location>
        <begin position="1147"/>
        <end position="1175"/>
    </location>
</feature>
<dbReference type="EMBL" id="VDLU01000003">
    <property type="protein sequence ID" value="TNJ27464.1"/>
    <property type="molecule type" value="Genomic_DNA"/>
</dbReference>
<keyword evidence="9" id="KW-1185">Reference proteome</keyword>
<feature type="compositionally biased region" description="Polar residues" evidence="6">
    <location>
        <begin position="1834"/>
        <end position="1845"/>
    </location>
</feature>
<keyword evidence="3" id="KW-0547">Nucleotide-binding</keyword>
<gene>
    <name evidence="8" type="ORF">GMRT_12466</name>
</gene>
<keyword evidence="5" id="KW-0067">ATP-binding</keyword>
<dbReference type="InterPro" id="IPR000719">
    <property type="entry name" value="Prot_kinase_dom"/>
</dbReference>
<keyword evidence="2" id="KW-0808">Transferase</keyword>
<dbReference type="PROSITE" id="PS00108">
    <property type="entry name" value="PROTEIN_KINASE_ST"/>
    <property type="match status" value="1"/>
</dbReference>
<feature type="compositionally biased region" description="Polar residues" evidence="6">
    <location>
        <begin position="566"/>
        <end position="575"/>
    </location>
</feature>
<dbReference type="SMART" id="SM00220">
    <property type="entry name" value="S_TKc"/>
    <property type="match status" value="1"/>
</dbReference>
<dbReference type="Pfam" id="PF00069">
    <property type="entry name" value="Pkinase"/>
    <property type="match status" value="2"/>
</dbReference>
<dbReference type="GO" id="GO:0004674">
    <property type="term" value="F:protein serine/threonine kinase activity"/>
    <property type="evidence" value="ECO:0007669"/>
    <property type="project" value="UniProtKB-EC"/>
</dbReference>
<dbReference type="GO" id="GO:0005524">
    <property type="term" value="F:ATP binding"/>
    <property type="evidence" value="ECO:0007669"/>
    <property type="project" value="UniProtKB-KW"/>
</dbReference>
<feature type="region of interest" description="Disordered" evidence="6">
    <location>
        <begin position="616"/>
        <end position="745"/>
    </location>
</feature>
<evidence type="ECO:0000256" key="3">
    <source>
        <dbReference type="ARBA" id="ARBA00022741"/>
    </source>
</evidence>
<dbReference type="InterPro" id="IPR050660">
    <property type="entry name" value="NEK_Ser/Thr_kinase"/>
</dbReference>
<feature type="region of interest" description="Disordered" evidence="6">
    <location>
        <begin position="1554"/>
        <end position="1574"/>
    </location>
</feature>
<feature type="region of interest" description="Disordered" evidence="6">
    <location>
        <begin position="1826"/>
        <end position="1860"/>
    </location>
</feature>
<feature type="compositionally biased region" description="Polar residues" evidence="6">
    <location>
        <begin position="1147"/>
        <end position="1167"/>
    </location>
</feature>
<name>A0A4Z1SNS7_GIAMU</name>
<dbReference type="EC" id="2.7.11.1" evidence="1"/>
<accession>A0A4Z1SNS7</accession>
<feature type="compositionally biased region" description="Polar residues" evidence="6">
    <location>
        <begin position="646"/>
        <end position="665"/>
    </location>
</feature>
<dbReference type="Proteomes" id="UP000315496">
    <property type="component" value="Chromosome 3"/>
</dbReference>
<sequence length="1892" mass="209207">MPDQTALPASDSDVCSDDQFARDGGSYDFVLELPVSNTFQPPLTRCVVRDRIWTRIYPHDIVAIHEYRVHKQIGYGAYARVHKAENTILNLPVVLRMVERTRPGRRYATQEEADRFLWTTACIMDRLQHPNLTQLYEVIYNSVIKPTGVQQTALAKDTGRGGRLTVGTICGGLADKLLGVTKLLIKECTVSLRVQAKMPLEQITTEMVNGIFQMGRLMAPRFESYENKTNPFRQCLSTISYDNMFIYVLEYCNLGDLTSNLGALTTNDLRIIVYQVASGLEFLHRNNILHQDVKADNVFINTTDEVQPATSHYGVSFEGLETPGVPSLMSPSNYIKENLSRPNIGVTPSSESRAVRSRIHRLSTIRTVDRARTSIVGSHSELPLNFEGSIHWTQRLLLQFPLLSSISFKDSDLGEDRARELHYYYSHLFSLSQRSPSFVVELEHKLQRGRINSFRYVAKLGDFDTAKDLGKVGDSISYILAVLVRIARRFISHLISLVDGALRQAGPHRRLSDNPPMMASALYETSREPAIRAFIDEVYSAFYKSRLEERPGHSIQMIHSHSQHQALGQSHTGDVSDTLPPVHTCAPLPEHVSRSRTCDLSDSTTAPVLQSVSEISNIQQDDELTPSPEATLESLGKATHPGIDPVNNSEARKSSTPWNKTSESVTDGRSDSRGRRPDDEPKTLNPEKRCAYTILPSSSLRQTYPQLTTTSHTRVSELGGESRTSSDYTMISEPSDHGSPSWQGSDALPSVPSIVQMKHSILSPARAETPGPARSKEAAGHFVRQLLRTIGSSPITHLHDFIYIIELADQTLDRAGMGSDFDRIILSVTEEFEKVCHNPLATSNVSLYIGGDDGTRTYLAPEVLRIWDVNQLSDKNSYMGKPADVWQFGVMLYSLYTGSHRTQPLSRASGEATTLAGALSPFLTDLFCGLLASNPMYRYTMYEVLNHPFFDENNFPVAGKHTAIGSVSHYPRDSPVAPSTIAESEDNETFSGSLNDVTLVASNASEFAPATRGMALGSSYRTCLAPLHCISLHSNETLTLACTNSRLRMFHFWRILLMRDNVIRKNRPFIRRSSISNYECTLRRRFRNVGATYKLRFMNTRFITEFLYCDASTEEVPRENAKDTNSPLNHFDQLYAKSGYPPFQADSGGTRSSFSIRPSQLSTSSMGGSMGKDGAARSPTMHYHCSCQHSHLQHYHSLSMSQPLDLLNFVACKTCFDMIPGEIYKTLSILPHKDHFLTPESRSSLTSSTRSGGLRALSPCLDLQVDLKNVTLSAHAAAPELLDVFLSSDLPVVARDGSDTSLILNRRIRESEYLHMKFVLHCAHNSPVLLVHMLRSLHFNFFLESIASLTYGVDVYSLGRHHWFTTLINDTFSTSSQVSPDIPSGVHGQQSSTAFAAPPRIPMYASRPTITANVSDSTRAPTSKASSRLTLTSQMAKVYTSNASEICNTMETTADEDSLQATMNQIMAVSSPCRSPHNSIIDNDDMAIKSATVGGVLKPTTKGLEPLDRDGLKSSAHANPDKGYRAADANSIWSEIMEVITDEDESEGFNDGRGRAQGLKARPPIVTTGPIDPGSFRIQPLSEIDDSIITGMSLSESIQAKSNSAANYVRIEPALGREGRSILTLDGGPRTPLQLPPDKFGNNSFSCYVRNQRSDNNSEDNITAFRGCPDGLVNRGGLTILALHKLLAERVRLSTKLTSKVSMVTSYEQPLVRRGGTQDARWADKCGRSFRSSVQNGTFTAQYSQMETLSRIQSTLASSSSNDAPLTISLQREEEGNTLAELIRSLATSTEDLQGSRNVEREGDRPTGAVKKRRIAPRNELRISCAPSKLGESSPATTSMVSSIPMSEPAPSETPATPLHPHSLKRIIADISGLTLTDEQLNQVEFTYDTSL</sequence>
<dbReference type="VEuPathDB" id="GiardiaDB:GMRT_12466"/>
<evidence type="ECO:0000256" key="4">
    <source>
        <dbReference type="ARBA" id="ARBA00022777"/>
    </source>
</evidence>
<feature type="domain" description="Protein kinase" evidence="7">
    <location>
        <begin position="67"/>
        <end position="950"/>
    </location>
</feature>
<dbReference type="SUPFAM" id="SSF56112">
    <property type="entry name" value="Protein kinase-like (PK-like)"/>
    <property type="match status" value="1"/>
</dbReference>
<evidence type="ECO:0000256" key="6">
    <source>
        <dbReference type="SAM" id="MobiDB-lite"/>
    </source>
</evidence>
<keyword evidence="4 8" id="KW-0418">Kinase</keyword>
<dbReference type="InterPro" id="IPR011009">
    <property type="entry name" value="Kinase-like_dom_sf"/>
</dbReference>
<feature type="region of interest" description="Disordered" evidence="6">
    <location>
        <begin position="561"/>
        <end position="601"/>
    </location>
</feature>
<evidence type="ECO:0000256" key="1">
    <source>
        <dbReference type="ARBA" id="ARBA00012513"/>
    </source>
</evidence>
<feature type="region of interest" description="Disordered" evidence="6">
    <location>
        <begin position="1791"/>
        <end position="1810"/>
    </location>
</feature>
<protein>
    <recommendedName>
        <fullName evidence="1">non-specific serine/threonine protein kinase</fullName>
        <ecNumber evidence="1">2.7.11.1</ecNumber>
    </recommendedName>
</protein>
<dbReference type="Gene3D" id="1.10.510.10">
    <property type="entry name" value="Transferase(Phosphotransferase) domain 1"/>
    <property type="match status" value="2"/>
</dbReference>
<evidence type="ECO:0000256" key="2">
    <source>
        <dbReference type="ARBA" id="ARBA00022679"/>
    </source>
</evidence>
<reference evidence="8 9" key="1">
    <citation type="submission" date="2019-05" db="EMBL/GenBank/DDBJ databases">
        <title>The compact genome of Giardia muris reveals important steps in the evolution of intestinal protozoan parasites.</title>
        <authorList>
            <person name="Xu F."/>
            <person name="Jimenez-Gonzalez A."/>
            <person name="Einarsson E."/>
            <person name="Astvaldsson A."/>
            <person name="Peirasmaki D."/>
            <person name="Eckmann L."/>
            <person name="Andersson J.O."/>
            <person name="Svard S.G."/>
            <person name="Jerlstrom-Hultqvist J."/>
        </authorList>
    </citation>
    <scope>NUCLEOTIDE SEQUENCE [LARGE SCALE GENOMIC DNA]</scope>
    <source>
        <strain evidence="8 9">Roberts-Thomson</strain>
    </source>
</reference>
<dbReference type="PANTHER" id="PTHR43671">
    <property type="entry name" value="SERINE/THREONINE-PROTEIN KINASE NEK"/>
    <property type="match status" value="1"/>
</dbReference>
<evidence type="ECO:0000313" key="8">
    <source>
        <dbReference type="EMBL" id="TNJ27464.1"/>
    </source>
</evidence>
<dbReference type="PANTHER" id="PTHR43671:SF13">
    <property type="entry name" value="SERINE_THREONINE-PROTEIN KINASE NEK2"/>
    <property type="match status" value="1"/>
</dbReference>
<evidence type="ECO:0000256" key="5">
    <source>
        <dbReference type="ARBA" id="ARBA00022840"/>
    </source>
</evidence>
<proteinExistence type="predicted"/>
<feature type="compositionally biased region" description="Basic and acidic residues" evidence="6">
    <location>
        <begin position="666"/>
        <end position="690"/>
    </location>
</feature>
<evidence type="ECO:0000259" key="7">
    <source>
        <dbReference type="PROSITE" id="PS50011"/>
    </source>
</evidence>
<dbReference type="PROSITE" id="PS50011">
    <property type="entry name" value="PROTEIN_KINASE_DOM"/>
    <property type="match status" value="1"/>
</dbReference>
<comment type="caution">
    <text evidence="8">The sequence shown here is derived from an EMBL/GenBank/DDBJ whole genome shotgun (WGS) entry which is preliminary data.</text>
</comment>
<organism evidence="8 9">
    <name type="scientific">Giardia muris</name>
    <dbReference type="NCBI Taxonomy" id="5742"/>
    <lineage>
        <taxon>Eukaryota</taxon>
        <taxon>Metamonada</taxon>
        <taxon>Diplomonadida</taxon>
        <taxon>Hexamitidae</taxon>
        <taxon>Giardiinae</taxon>
        <taxon>Giardia</taxon>
    </lineage>
</organism>
<dbReference type="InterPro" id="IPR008271">
    <property type="entry name" value="Ser/Thr_kinase_AS"/>
</dbReference>